<accession>A0ABV2AYL5</accession>
<organism evidence="2 3">
    <name type="scientific">Salinisphaera dokdonensis CL-ES53</name>
    <dbReference type="NCBI Taxonomy" id="1304272"/>
    <lineage>
        <taxon>Bacteria</taxon>
        <taxon>Pseudomonadati</taxon>
        <taxon>Pseudomonadota</taxon>
        <taxon>Gammaproteobacteria</taxon>
        <taxon>Salinisphaerales</taxon>
        <taxon>Salinisphaeraceae</taxon>
        <taxon>Salinisphaera</taxon>
    </lineage>
</organism>
<keyword evidence="3" id="KW-1185">Reference proteome</keyword>
<reference evidence="2 3" key="1">
    <citation type="submission" date="2013-03" db="EMBL/GenBank/DDBJ databases">
        <title>Salinisphaera dokdonensis CL-ES53 Genome Sequencing.</title>
        <authorList>
            <person name="Li C."/>
            <person name="Lai Q."/>
            <person name="Shao Z."/>
        </authorList>
    </citation>
    <scope>NUCLEOTIDE SEQUENCE [LARGE SCALE GENOMIC DNA]</scope>
    <source>
        <strain evidence="2 3">CL-ES53</strain>
    </source>
</reference>
<keyword evidence="1" id="KW-0812">Transmembrane</keyword>
<dbReference type="EMBL" id="APND01000001">
    <property type="protein sequence ID" value="MES1928395.1"/>
    <property type="molecule type" value="Genomic_DNA"/>
</dbReference>
<evidence type="ECO:0000313" key="2">
    <source>
        <dbReference type="EMBL" id="MES1928395.1"/>
    </source>
</evidence>
<keyword evidence="1" id="KW-1133">Transmembrane helix</keyword>
<dbReference type="PROSITE" id="PS51257">
    <property type="entry name" value="PROKAR_LIPOPROTEIN"/>
    <property type="match status" value="1"/>
</dbReference>
<comment type="caution">
    <text evidence="2">The sequence shown here is derived from an EMBL/GenBank/DDBJ whole genome shotgun (WGS) entry which is preliminary data.</text>
</comment>
<keyword evidence="1" id="KW-0472">Membrane</keyword>
<gene>
    <name evidence="2" type="ORF">SADO_04030</name>
</gene>
<protein>
    <submittedName>
        <fullName evidence="2">Uncharacterized protein</fullName>
    </submittedName>
</protein>
<dbReference type="Proteomes" id="UP001460888">
    <property type="component" value="Unassembled WGS sequence"/>
</dbReference>
<evidence type="ECO:0000313" key="3">
    <source>
        <dbReference type="Proteomes" id="UP001460888"/>
    </source>
</evidence>
<dbReference type="RefSeq" id="WP_353109446.1">
    <property type="nucleotide sequence ID" value="NZ_APND01000001.1"/>
</dbReference>
<evidence type="ECO:0000256" key="1">
    <source>
        <dbReference type="SAM" id="Phobius"/>
    </source>
</evidence>
<proteinExistence type="predicted"/>
<sequence length="159" mass="16906">MTDRSRKARRAGVAATMAITLLGSTACGVILYPERKGQVDGRIDPAVAVLDGIGLLFFLVPGVIAFAVDFATGAIYLPGSANNTTLDLDESELVKLKNGELDAATIERKIEEKTGEKVSLADPALRTRKPDGQAWLPLNAVLDQTQFAALTGVRQQAAR</sequence>
<feature type="transmembrane region" description="Helical" evidence="1">
    <location>
        <begin position="52"/>
        <end position="77"/>
    </location>
</feature>
<name>A0ABV2AYL5_9GAMM</name>
<feature type="transmembrane region" description="Helical" evidence="1">
    <location>
        <begin position="12"/>
        <end position="32"/>
    </location>
</feature>